<evidence type="ECO:0000313" key="2">
    <source>
        <dbReference type="EMBL" id="TKW61353.1"/>
    </source>
</evidence>
<comment type="caution">
    <text evidence="2">The sequence shown here is derived from an EMBL/GenBank/DDBJ whole genome shotgun (WGS) entry which is preliminary data.</text>
</comment>
<dbReference type="Gene3D" id="3.40.250.10">
    <property type="entry name" value="Rhodanese-like domain"/>
    <property type="match status" value="1"/>
</dbReference>
<dbReference type="SUPFAM" id="SSF52821">
    <property type="entry name" value="Rhodanese/Cell cycle control phosphatase"/>
    <property type="match status" value="1"/>
</dbReference>
<dbReference type="Pfam" id="PF00581">
    <property type="entry name" value="Rhodanese"/>
    <property type="match status" value="1"/>
</dbReference>
<evidence type="ECO:0000313" key="3">
    <source>
        <dbReference type="Proteomes" id="UP000320948"/>
    </source>
</evidence>
<dbReference type="InterPro" id="IPR050229">
    <property type="entry name" value="GlpE_sulfurtransferase"/>
</dbReference>
<dbReference type="AlphaFoldDB" id="A0A6N4R2M1"/>
<feature type="domain" description="Rhodanese" evidence="1">
    <location>
        <begin position="19"/>
        <end position="98"/>
    </location>
</feature>
<dbReference type="PANTHER" id="PTHR43031:SF1">
    <property type="entry name" value="PYRIDINE NUCLEOTIDE-DISULPHIDE OXIDOREDUCTASE"/>
    <property type="match status" value="1"/>
</dbReference>
<proteinExistence type="predicted"/>
<accession>A0A6N4R2M1</accession>
<sequence length="100" mass="10850">MLPQVPTITAAQLAEAMQSERSPLVLDVREDMEIAADSLPDILHIPLGELQLRVEEIPTGQPVAVICRSGRRSAHATAFLITEGYEAVNVEGGMIAFRNL</sequence>
<dbReference type="Proteomes" id="UP000320948">
    <property type="component" value="Unassembled WGS sequence"/>
</dbReference>
<dbReference type="PROSITE" id="PS50206">
    <property type="entry name" value="RHODANESE_3"/>
    <property type="match status" value="1"/>
</dbReference>
<dbReference type="InterPro" id="IPR036873">
    <property type="entry name" value="Rhodanese-like_dom_sf"/>
</dbReference>
<organism evidence="2 3">
    <name type="scientific">Blastochloris viridis</name>
    <name type="common">Rhodopseudomonas viridis</name>
    <dbReference type="NCBI Taxonomy" id="1079"/>
    <lineage>
        <taxon>Bacteria</taxon>
        <taxon>Pseudomonadati</taxon>
        <taxon>Pseudomonadota</taxon>
        <taxon>Alphaproteobacteria</taxon>
        <taxon>Hyphomicrobiales</taxon>
        <taxon>Blastochloridaceae</taxon>
        <taxon>Blastochloris</taxon>
    </lineage>
</organism>
<dbReference type="SMART" id="SM00450">
    <property type="entry name" value="RHOD"/>
    <property type="match status" value="1"/>
</dbReference>
<reference evidence="2 3" key="1">
    <citation type="journal article" date="2017" name="Nat. Commun.">
        <title>In situ click chemistry generation of cyclooxygenase-2 inhibitors.</title>
        <authorList>
            <person name="Bhardwaj A."/>
            <person name="Kaur J."/>
            <person name="Wuest M."/>
            <person name="Wuest F."/>
        </authorList>
    </citation>
    <scope>NUCLEOTIDE SEQUENCE [LARGE SCALE GENOMIC DNA]</scope>
    <source>
        <strain evidence="2">S2_018_000_R2_106</strain>
    </source>
</reference>
<evidence type="ECO:0000259" key="1">
    <source>
        <dbReference type="PROSITE" id="PS50206"/>
    </source>
</evidence>
<dbReference type="EMBL" id="VAFM01000001">
    <property type="protein sequence ID" value="TKW61353.1"/>
    <property type="molecule type" value="Genomic_DNA"/>
</dbReference>
<dbReference type="PANTHER" id="PTHR43031">
    <property type="entry name" value="FAD-DEPENDENT OXIDOREDUCTASE"/>
    <property type="match status" value="1"/>
</dbReference>
<protein>
    <submittedName>
        <fullName evidence="2">Rhodanese-like domain-containing protein</fullName>
    </submittedName>
</protein>
<dbReference type="InterPro" id="IPR001763">
    <property type="entry name" value="Rhodanese-like_dom"/>
</dbReference>
<name>A0A6N4R2M1_BLAVI</name>
<gene>
    <name evidence="2" type="ORF">DI628_01630</name>
</gene>